<dbReference type="InterPro" id="IPR001752">
    <property type="entry name" value="Kinesin_motor_dom"/>
</dbReference>
<evidence type="ECO:0000256" key="6">
    <source>
        <dbReference type="ARBA" id="ARBA00034488"/>
    </source>
</evidence>
<feature type="coiled-coil region" evidence="8">
    <location>
        <begin position="826"/>
        <end position="867"/>
    </location>
</feature>
<dbReference type="OrthoDB" id="3176171at2759"/>
<dbReference type="PROSITE" id="PS00411">
    <property type="entry name" value="KINESIN_MOTOR_1"/>
    <property type="match status" value="1"/>
</dbReference>
<feature type="coiled-coil region" evidence="8">
    <location>
        <begin position="1003"/>
        <end position="1030"/>
    </location>
</feature>
<dbReference type="Pfam" id="PF00225">
    <property type="entry name" value="Kinesin"/>
    <property type="match status" value="1"/>
</dbReference>
<feature type="coiled-coil region" evidence="8">
    <location>
        <begin position="571"/>
        <end position="621"/>
    </location>
</feature>
<dbReference type="GO" id="GO:0003777">
    <property type="term" value="F:microtubule motor activity"/>
    <property type="evidence" value="ECO:0007669"/>
    <property type="project" value="InterPro"/>
</dbReference>
<dbReference type="PROSITE" id="PS50067">
    <property type="entry name" value="KINESIN_MOTOR_2"/>
    <property type="match status" value="1"/>
</dbReference>
<keyword evidence="3 7" id="KW-0067">ATP-binding</keyword>
<dbReference type="Gene3D" id="3.40.850.10">
    <property type="entry name" value="Kinesin motor domain"/>
    <property type="match status" value="1"/>
</dbReference>
<evidence type="ECO:0000256" key="8">
    <source>
        <dbReference type="SAM" id="Coils"/>
    </source>
</evidence>
<dbReference type="InterPro" id="IPR036961">
    <property type="entry name" value="Kinesin_motor_dom_sf"/>
</dbReference>
<proteinExistence type="inferred from homology"/>
<keyword evidence="2 7" id="KW-0547">Nucleotide-binding</keyword>
<dbReference type="Proteomes" id="UP000197138">
    <property type="component" value="Unassembled WGS sequence"/>
</dbReference>
<evidence type="ECO:0000313" key="13">
    <source>
        <dbReference type="Proteomes" id="UP000515151"/>
    </source>
</evidence>
<feature type="region of interest" description="Disordered" evidence="9">
    <location>
        <begin position="891"/>
        <end position="911"/>
    </location>
</feature>
<gene>
    <name evidence="14" type="primary">LOC116199035</name>
    <name evidence="11" type="ORF">CDL15_Pgr026696</name>
</gene>
<feature type="domain" description="Kinesin motor" evidence="10">
    <location>
        <begin position="81"/>
        <end position="418"/>
    </location>
</feature>
<evidence type="ECO:0000256" key="3">
    <source>
        <dbReference type="ARBA" id="ARBA00022840"/>
    </source>
</evidence>
<dbReference type="RefSeq" id="XP_031385182.1">
    <property type="nucleotide sequence ID" value="XM_031529322.1"/>
</dbReference>
<dbReference type="PANTHER" id="PTHR37739:SF14">
    <property type="entry name" value="KINESIN-LIKE PROTEIN KIN-12E"/>
    <property type="match status" value="1"/>
</dbReference>
<dbReference type="InterPro" id="IPR027417">
    <property type="entry name" value="P-loop_NTPase"/>
</dbReference>
<feature type="coiled-coil region" evidence="8">
    <location>
        <begin position="1087"/>
        <end position="1139"/>
    </location>
</feature>
<evidence type="ECO:0000313" key="11">
    <source>
        <dbReference type="EMBL" id="OWM73597.1"/>
    </source>
</evidence>
<evidence type="ECO:0000259" key="10">
    <source>
        <dbReference type="PROSITE" id="PS50067"/>
    </source>
</evidence>
<dbReference type="GO" id="GO:0007018">
    <property type="term" value="P:microtubule-based movement"/>
    <property type="evidence" value="ECO:0007669"/>
    <property type="project" value="InterPro"/>
</dbReference>
<feature type="coiled-coil region" evidence="8">
    <location>
        <begin position="425"/>
        <end position="452"/>
    </location>
</feature>
<dbReference type="PRINTS" id="PR00380">
    <property type="entry name" value="KINESINHEAVY"/>
</dbReference>
<dbReference type="GO" id="GO:0005524">
    <property type="term" value="F:ATP binding"/>
    <property type="evidence" value="ECO:0007669"/>
    <property type="project" value="UniProtKB-UniRule"/>
</dbReference>
<dbReference type="SUPFAM" id="SSF52540">
    <property type="entry name" value="P-loop containing nucleoside triphosphate hydrolases"/>
    <property type="match status" value="1"/>
</dbReference>
<organism evidence="11 12">
    <name type="scientific">Punica granatum</name>
    <name type="common">Pomegranate</name>
    <dbReference type="NCBI Taxonomy" id="22663"/>
    <lineage>
        <taxon>Eukaryota</taxon>
        <taxon>Viridiplantae</taxon>
        <taxon>Streptophyta</taxon>
        <taxon>Embryophyta</taxon>
        <taxon>Tracheophyta</taxon>
        <taxon>Spermatophyta</taxon>
        <taxon>Magnoliopsida</taxon>
        <taxon>eudicotyledons</taxon>
        <taxon>Gunneridae</taxon>
        <taxon>Pentapetalae</taxon>
        <taxon>rosids</taxon>
        <taxon>malvids</taxon>
        <taxon>Myrtales</taxon>
        <taxon>Lythraceae</taxon>
        <taxon>Punica</taxon>
    </lineage>
</organism>
<comment type="similarity">
    <text evidence="6">Belongs to the TRAFAC class myosin-kinesin ATPase superfamily. Kinesin family. KIN-12 subfamily.</text>
</comment>
<evidence type="ECO:0000256" key="4">
    <source>
        <dbReference type="ARBA" id="ARBA00023054"/>
    </source>
</evidence>
<dbReference type="Proteomes" id="UP000515151">
    <property type="component" value="Chromosome 3"/>
</dbReference>
<dbReference type="InterPro" id="IPR044986">
    <property type="entry name" value="KIF15/KIN-12"/>
</dbReference>
<keyword evidence="1" id="KW-0493">Microtubule</keyword>
<dbReference type="PANTHER" id="PTHR37739">
    <property type="entry name" value="KINESIN-LIKE PROTEIN KIN-12D"/>
    <property type="match status" value="1"/>
</dbReference>
<dbReference type="FunFam" id="3.40.850.10:FF:000033">
    <property type="entry name" value="Kinesin-like protein KIN-12E"/>
    <property type="match status" value="1"/>
</dbReference>
<feature type="region of interest" description="Disordered" evidence="9">
    <location>
        <begin position="17"/>
        <end position="42"/>
    </location>
</feature>
<feature type="region of interest" description="Disordered" evidence="9">
    <location>
        <begin position="804"/>
        <end position="826"/>
    </location>
</feature>
<accession>A0A218WL85</accession>
<feature type="binding site" evidence="7">
    <location>
        <begin position="162"/>
        <end position="169"/>
    </location>
    <ligand>
        <name>ATP</name>
        <dbReference type="ChEBI" id="CHEBI:30616"/>
    </ligand>
</feature>
<evidence type="ECO:0000256" key="1">
    <source>
        <dbReference type="ARBA" id="ARBA00022701"/>
    </source>
</evidence>
<keyword evidence="13" id="KW-1185">Reference proteome</keyword>
<evidence type="ECO:0000313" key="14">
    <source>
        <dbReference type="RefSeq" id="XP_031385182.1"/>
    </source>
</evidence>
<evidence type="ECO:0000313" key="12">
    <source>
        <dbReference type="Proteomes" id="UP000197138"/>
    </source>
</evidence>
<feature type="coiled-coil region" evidence="8">
    <location>
        <begin position="663"/>
        <end position="714"/>
    </location>
</feature>
<reference evidence="13" key="3">
    <citation type="journal article" date="2020" name="Plant Biotechnol. J.">
        <title>The pomegranate (Punica granatum L.) draft genome dissects genetic divergence between soft- and hard-seeded cultivars.</title>
        <authorList>
            <person name="Luo X."/>
            <person name="Li H."/>
            <person name="Wu Z."/>
            <person name="Yao W."/>
            <person name="Zhao P."/>
            <person name="Cao D."/>
            <person name="Yu H."/>
            <person name="Li K."/>
            <person name="Poudel K."/>
            <person name="Zhao D."/>
            <person name="Zhang F."/>
            <person name="Xia X."/>
            <person name="Chen L."/>
            <person name="Wang Q."/>
            <person name="Jing D."/>
            <person name="Cao S."/>
        </authorList>
    </citation>
    <scope>NUCLEOTIDE SEQUENCE [LARGE SCALE GENOMIC DNA]</scope>
</reference>
<evidence type="ECO:0000256" key="2">
    <source>
        <dbReference type="ARBA" id="ARBA00022741"/>
    </source>
</evidence>
<keyword evidence="5 7" id="KW-0505">Motor protein</keyword>
<reference evidence="12" key="1">
    <citation type="journal article" date="2017" name="Plant J.">
        <title>The pomegranate (Punica granatum L.) genome and the genomics of punicalagin biosynthesis.</title>
        <authorList>
            <person name="Qin G."/>
            <person name="Xu C."/>
            <person name="Ming R."/>
            <person name="Tang H."/>
            <person name="Guyot R."/>
            <person name="Kramer E.M."/>
            <person name="Hu Y."/>
            <person name="Yi X."/>
            <person name="Qi Y."/>
            <person name="Xu X."/>
            <person name="Gao Z."/>
            <person name="Pan H."/>
            <person name="Jian J."/>
            <person name="Tian Y."/>
            <person name="Yue Z."/>
            <person name="Xu Y."/>
        </authorList>
    </citation>
    <scope>NUCLEOTIDE SEQUENCE [LARGE SCALE GENOMIC DNA]</scope>
    <source>
        <strain evidence="12">cv. Dabenzi</strain>
    </source>
</reference>
<sequence length="1336" mass="150859">MVFVSDAASACKSRFGFSSDHSSDPAGTNLHLRSASRENAAHSQALAVRSSEDQNEGSSAVESSSQGFEFSEAPSFWKEHNVQVIIRIRPLSGSEISLQGHNKCVRQESCQTITWTGHPESRFTFDLVADENVSQEKLFKVAGVPMVENCVGGYNSCMFAYGQTGSGKTHTMLGDIEGGTRRHSVNCGMTPRVFEYLFSRIQKEKEARKDGKLRFTCRCSFLEIYNEQILDLLDPSSSNLQIREDNKKGVYVENLREVEVSSAREVILQLIQGAANRKVAATNMNRASSRSHSVFTCAIESTWEVQGVTHHRFARLNLVDLAGSERQKSSGAEGERLKEATNINKSLSTLGLVIMNLVSVSNGKSLHVPYRDSKLTFLLQDSLGGNSKTIIIANISPSNCCSLETLSTLKFAQRAKFIKNNAIINEDASGDIISMRMQIQQLKKEVARLRGMMNGGADDVDNDVLSTNFPATPGPFKWEGLHGSFSPLTSDKRITHKNDYEVALVGAFKREKDKEIALQALASENQAALQLAKQREDEIQGLKMRLRFREAGIKRLEAVASGKISAETHLLKEKEQHLKEIEVLRAQVDRNQEVTRFAMENLRLKEEIRRLKSFVEEGERETMKEQIAVLQNKLLEVLDWKLMHESNPPAAQEPRSPWYSEENEFLRLQAIQNQAELESLRKKLDLCLEEKKKLERYVQELEAERSRRAAEETQQFEHISSPPSRVPIVNFDDQMELKTMVDAIAAASQREAEAHESAIIISKENDELRMKLKVLIEDNNKLIELYEQATAARSDDLQVDTANGTLDEGTGIPGNGTFPESFESNETETKKVVENLEYQLEELHEENEKLMSLYEKAMQERDEFKRMLHASGPVTTEAKGEYECPEKLAEVDAGDGNPELEGYLESNDPPSKAEAVISMEKTARFVKPFLFSESELLKEESNARTNRQNCSEDDQTASGDCLETENSNFSSAPQEIGLAKTKLENAEFKLKEYARSFAVFASVEKAAGEVDEIVRQIEDMQKMVQVKQHELGMLGTVRSEKQERACLAFKKFSALKHTILSFSSSLEYFEQREARAKGRVNDSLLHLNKKKNELSLLQARKDELELALVKNQESEEEIKKRLASLKSKYEEEKRKQDSEKVLFAIDNVENVNPSKRTWNLGGKAGDLLKSEEEKIKLQAEIGFCQERLGTIRKELGEIKPKYEKIYSMIQAVQGDITKGSRMVEDLEIALQGVMQEKNSLLEVREKGSDETRDVFLSFQQHVFETDLKAEEMEVLEEELKMQLKRIGELELALAEKKIHLSEEMRRHVGRSQEVEDELQSAVSMIEEATSLLVNHL</sequence>
<reference evidence="14" key="4">
    <citation type="submission" date="2025-04" db="UniProtKB">
        <authorList>
            <consortium name="RefSeq"/>
        </authorList>
    </citation>
    <scope>IDENTIFICATION</scope>
    <source>
        <tissue evidence="14">Leaf</tissue>
    </source>
</reference>
<dbReference type="GeneID" id="116199035"/>
<protein>
    <submittedName>
        <fullName evidence="14">Kinesin-like protein KIN-12E</fullName>
    </submittedName>
</protein>
<evidence type="ECO:0000256" key="5">
    <source>
        <dbReference type="ARBA" id="ARBA00023175"/>
    </source>
</evidence>
<dbReference type="EMBL" id="MTKT01003950">
    <property type="protein sequence ID" value="OWM73597.1"/>
    <property type="molecule type" value="Genomic_DNA"/>
</dbReference>
<dbReference type="GO" id="GO:0008017">
    <property type="term" value="F:microtubule binding"/>
    <property type="evidence" value="ECO:0007669"/>
    <property type="project" value="InterPro"/>
</dbReference>
<dbReference type="GO" id="GO:0005874">
    <property type="term" value="C:microtubule"/>
    <property type="evidence" value="ECO:0007669"/>
    <property type="project" value="UniProtKB-KW"/>
</dbReference>
<dbReference type="InterPro" id="IPR019821">
    <property type="entry name" value="Kinesin_motor_CS"/>
</dbReference>
<evidence type="ECO:0000256" key="9">
    <source>
        <dbReference type="SAM" id="MobiDB-lite"/>
    </source>
</evidence>
<reference evidence="11" key="2">
    <citation type="submission" date="2017-06" db="EMBL/GenBank/DDBJ databases">
        <title>The pomegranate genome and the genomics of punicalagin biosynthesis.</title>
        <authorList>
            <person name="Xu C."/>
        </authorList>
    </citation>
    <scope>NUCLEOTIDE SEQUENCE [LARGE SCALE GENOMIC DNA]</scope>
    <source>
        <tissue evidence="11">Fresh leaf</tissue>
    </source>
</reference>
<evidence type="ECO:0000256" key="7">
    <source>
        <dbReference type="PROSITE-ProRule" id="PRU00283"/>
    </source>
</evidence>
<feature type="coiled-coil region" evidence="8">
    <location>
        <begin position="765"/>
        <end position="792"/>
    </location>
</feature>
<dbReference type="SMART" id="SM00129">
    <property type="entry name" value="KISc"/>
    <property type="match status" value="1"/>
</dbReference>
<feature type="region of interest" description="Disordered" evidence="9">
    <location>
        <begin position="940"/>
        <end position="968"/>
    </location>
</feature>
<keyword evidence="4 8" id="KW-0175">Coiled coil</keyword>
<name>A0A218WL85_PUNGR</name>